<evidence type="ECO:0000313" key="2">
    <source>
        <dbReference type="Proteomes" id="UP001521181"/>
    </source>
</evidence>
<dbReference type="EMBL" id="JAJUOS010000004">
    <property type="protein sequence ID" value="MCE5973342.1"/>
    <property type="molecule type" value="Genomic_DNA"/>
</dbReference>
<dbReference type="Proteomes" id="UP001521181">
    <property type="component" value="Unassembled WGS sequence"/>
</dbReference>
<protein>
    <submittedName>
        <fullName evidence="1">N-formylglutamate amidohydrolase</fullName>
    </submittedName>
</protein>
<dbReference type="Pfam" id="PF05013">
    <property type="entry name" value="FGase"/>
    <property type="match status" value="1"/>
</dbReference>
<proteinExistence type="predicted"/>
<accession>A0ABS8YU17</accession>
<comment type="caution">
    <text evidence="1">The sequence shown here is derived from an EMBL/GenBank/DDBJ whole genome shotgun (WGS) entry which is preliminary data.</text>
</comment>
<dbReference type="Gene3D" id="3.40.630.40">
    <property type="entry name" value="Zn-dependent exopeptidases"/>
    <property type="match status" value="1"/>
</dbReference>
<name>A0ABS8YU17_9RHOB</name>
<evidence type="ECO:0000313" key="1">
    <source>
        <dbReference type="EMBL" id="MCE5973342.1"/>
    </source>
</evidence>
<gene>
    <name evidence="1" type="ORF">LZA78_07610</name>
</gene>
<organism evidence="1 2">
    <name type="scientific">Rhodobacter flavimaris</name>
    <dbReference type="NCBI Taxonomy" id="2907145"/>
    <lineage>
        <taxon>Bacteria</taxon>
        <taxon>Pseudomonadati</taxon>
        <taxon>Pseudomonadota</taxon>
        <taxon>Alphaproteobacteria</taxon>
        <taxon>Rhodobacterales</taxon>
        <taxon>Rhodobacter group</taxon>
        <taxon>Rhodobacter</taxon>
    </lineage>
</organism>
<sequence>MPETLPYRLTRPARLTTSVIFASPHSGRDYPRALLERTGLDEARLRSSEDAFVEDLLVRVPQEGAALLAACMPRAWVDLNRAADELDPALIEGLGRRAPVSPRVAAGLGVIPRVVASGRAIYAGKISRAEAEARIDAVWRPYHAALAGLIEEVRGQFGRAILIDMHSMPSEALDAFGAQRPDIVLGDRHGNSARAGTVAAVEGVLRGLGLRVARNSPFAGAYIAQRYGRPAEGVEVIQLEICRGLYMDERQVRPAPQFGAFAEVMARAVAQIAELGRAQGRIAAE</sequence>
<reference evidence="1 2" key="1">
    <citation type="submission" date="2021-12" db="EMBL/GenBank/DDBJ databases">
        <title>Sinirhodobacter sp. WL0062 is a bacterium isolated from seawater.</title>
        <authorList>
            <person name="Wang L."/>
            <person name="He W."/>
            <person name="Zhang D.-F."/>
        </authorList>
    </citation>
    <scope>NUCLEOTIDE SEQUENCE [LARGE SCALE GENOMIC DNA]</scope>
    <source>
        <strain evidence="1 2">WL0062</strain>
    </source>
</reference>
<dbReference type="RefSeq" id="WP_233676336.1">
    <property type="nucleotide sequence ID" value="NZ_JAJUOS010000004.1"/>
</dbReference>
<keyword evidence="2" id="KW-1185">Reference proteome</keyword>
<dbReference type="InterPro" id="IPR007709">
    <property type="entry name" value="N-FG_amidohydro"/>
</dbReference>
<dbReference type="SUPFAM" id="SSF53187">
    <property type="entry name" value="Zn-dependent exopeptidases"/>
    <property type="match status" value="1"/>
</dbReference>